<evidence type="ECO:0000259" key="1">
    <source>
        <dbReference type="PROSITE" id="PS50801"/>
    </source>
</evidence>
<dbReference type="InterPro" id="IPR036513">
    <property type="entry name" value="STAS_dom_sf"/>
</dbReference>
<dbReference type="Pfam" id="PF01740">
    <property type="entry name" value="STAS"/>
    <property type="match status" value="1"/>
</dbReference>
<name>A0ABW1EWH7_9ACTN</name>
<proteinExistence type="predicted"/>
<dbReference type="PROSITE" id="PS50801">
    <property type="entry name" value="STAS"/>
    <property type="match status" value="1"/>
</dbReference>
<dbReference type="EMBL" id="JBHSOD010000008">
    <property type="protein sequence ID" value="MFC5885274.1"/>
    <property type="molecule type" value="Genomic_DNA"/>
</dbReference>
<feature type="domain" description="STAS" evidence="1">
    <location>
        <begin position="21"/>
        <end position="130"/>
    </location>
</feature>
<evidence type="ECO:0000313" key="2">
    <source>
        <dbReference type="EMBL" id="MFC5885274.1"/>
    </source>
</evidence>
<organism evidence="2 3">
    <name type="scientific">Kitasatospora aburaviensis</name>
    <dbReference type="NCBI Taxonomy" id="67265"/>
    <lineage>
        <taxon>Bacteria</taxon>
        <taxon>Bacillati</taxon>
        <taxon>Actinomycetota</taxon>
        <taxon>Actinomycetes</taxon>
        <taxon>Kitasatosporales</taxon>
        <taxon>Streptomycetaceae</taxon>
        <taxon>Kitasatospora</taxon>
    </lineage>
</organism>
<dbReference type="SUPFAM" id="SSF52091">
    <property type="entry name" value="SpoIIaa-like"/>
    <property type="match status" value="1"/>
</dbReference>
<sequence>MTYHGRPVQSFTPHAVFARDLKITVSIVGDAMVCAFTGDLHMDNEDQVRRTLSRAIATHPALLAVDLSGVELFTSSGLNALLCARRAALAHDVTLVLAAPSRTVLRVFGITEAGLVFAIRPTLHRALHGARGGPVTGSAEDVRVEIQPLILRP</sequence>
<accession>A0ABW1EWH7</accession>
<dbReference type="PANTHER" id="PTHR33495:SF2">
    <property type="entry name" value="ANTI-SIGMA FACTOR ANTAGONIST TM_1081-RELATED"/>
    <property type="match status" value="1"/>
</dbReference>
<keyword evidence="3" id="KW-1185">Reference proteome</keyword>
<dbReference type="RefSeq" id="WP_313761967.1">
    <property type="nucleotide sequence ID" value="NZ_BAAAVH010000077.1"/>
</dbReference>
<dbReference type="Gene3D" id="3.30.750.24">
    <property type="entry name" value="STAS domain"/>
    <property type="match status" value="1"/>
</dbReference>
<gene>
    <name evidence="2" type="ORF">ACFP0N_09845</name>
</gene>
<comment type="caution">
    <text evidence="2">The sequence shown here is derived from an EMBL/GenBank/DDBJ whole genome shotgun (WGS) entry which is preliminary data.</text>
</comment>
<dbReference type="InterPro" id="IPR002645">
    <property type="entry name" value="STAS_dom"/>
</dbReference>
<protein>
    <submittedName>
        <fullName evidence="2">STAS domain-containing protein</fullName>
    </submittedName>
</protein>
<dbReference type="PANTHER" id="PTHR33495">
    <property type="entry name" value="ANTI-SIGMA FACTOR ANTAGONIST TM_1081-RELATED-RELATED"/>
    <property type="match status" value="1"/>
</dbReference>
<dbReference type="Proteomes" id="UP001596067">
    <property type="component" value="Unassembled WGS sequence"/>
</dbReference>
<reference evidence="3" key="1">
    <citation type="journal article" date="2019" name="Int. J. Syst. Evol. Microbiol.">
        <title>The Global Catalogue of Microorganisms (GCM) 10K type strain sequencing project: providing services to taxonomists for standard genome sequencing and annotation.</title>
        <authorList>
            <consortium name="The Broad Institute Genomics Platform"/>
            <consortium name="The Broad Institute Genome Sequencing Center for Infectious Disease"/>
            <person name="Wu L."/>
            <person name="Ma J."/>
        </authorList>
    </citation>
    <scope>NUCLEOTIDE SEQUENCE [LARGE SCALE GENOMIC DNA]</scope>
    <source>
        <strain evidence="3">CGMCC 4.1469</strain>
    </source>
</reference>
<evidence type="ECO:0000313" key="3">
    <source>
        <dbReference type="Proteomes" id="UP001596067"/>
    </source>
</evidence>
<dbReference type="CDD" id="cd07043">
    <property type="entry name" value="STAS_anti-anti-sigma_factors"/>
    <property type="match status" value="1"/>
</dbReference>